<dbReference type="InterPro" id="IPR045540">
    <property type="entry name" value="YegS/DAGK_C"/>
</dbReference>
<evidence type="ECO:0000256" key="6">
    <source>
        <dbReference type="ARBA" id="ARBA00022741"/>
    </source>
</evidence>
<keyword evidence="15" id="KW-1185">Reference proteome</keyword>
<gene>
    <name evidence="14" type="ORF">LZ11_00732</name>
</gene>
<sequence length="297" mass="32299">MKIFFIVNPVAGRKKALAIWESLKPLIDYPYDFALTEGPGKATAIAKEAVEAGYDRIVAVGGDGTVREVARALSGTEALLGVIPAGTGNDFVRSVGISQNPQKALETVKNGKVRSIDLIKVDDNCFINVAGTGLDAEVADAVNKYMRFLRGTPAYVMELVKALATFSPRRAVIEIDGRVLHRKVWLVSIGNARYYGGGMMICPDALLDDGLLDVCIVNSIGRMELLRFLPSVFTGKHKNHPAYEVFRGKKVRVEFERPTKVHADGDVIGTTPVEFSVEPGALKVITGEYNSASFRQK</sequence>
<proteinExistence type="inferred from homology"/>
<dbReference type="InterPro" id="IPR016064">
    <property type="entry name" value="NAD/diacylglycerol_kinase_sf"/>
</dbReference>
<dbReference type="RefSeq" id="WP_170240272.1">
    <property type="nucleotide sequence ID" value="NZ_VNHO01000006.1"/>
</dbReference>
<name>A0A5S5AVQ6_9FIRM</name>
<dbReference type="PANTHER" id="PTHR12358:SF106">
    <property type="entry name" value="LIPID KINASE YEGS"/>
    <property type="match status" value="1"/>
</dbReference>
<evidence type="ECO:0000256" key="8">
    <source>
        <dbReference type="ARBA" id="ARBA00022840"/>
    </source>
</evidence>
<dbReference type="InterPro" id="IPR001206">
    <property type="entry name" value="Diacylglycerol_kinase_cat_dom"/>
</dbReference>
<dbReference type="InterPro" id="IPR005218">
    <property type="entry name" value="Diacylglycerol/lipid_kinase"/>
</dbReference>
<dbReference type="GO" id="GO:0005886">
    <property type="term" value="C:plasma membrane"/>
    <property type="evidence" value="ECO:0007669"/>
    <property type="project" value="TreeGrafter"/>
</dbReference>
<keyword evidence="3" id="KW-0444">Lipid biosynthesis</keyword>
<keyword evidence="11" id="KW-0594">Phospholipid biosynthesis</keyword>
<dbReference type="GO" id="GO:0016301">
    <property type="term" value="F:kinase activity"/>
    <property type="evidence" value="ECO:0007669"/>
    <property type="project" value="UniProtKB-KW"/>
</dbReference>
<keyword evidence="6" id="KW-0547">Nucleotide-binding</keyword>
<dbReference type="Pfam" id="PF00781">
    <property type="entry name" value="DAGK_cat"/>
    <property type="match status" value="1"/>
</dbReference>
<dbReference type="EMBL" id="VNHO01000006">
    <property type="protein sequence ID" value="TYP57421.1"/>
    <property type="molecule type" value="Genomic_DNA"/>
</dbReference>
<evidence type="ECO:0000256" key="5">
    <source>
        <dbReference type="ARBA" id="ARBA00022723"/>
    </source>
</evidence>
<organism evidence="14 15">
    <name type="scientific">Thermosediminibacter litoriperuensis</name>
    <dbReference type="NCBI Taxonomy" id="291989"/>
    <lineage>
        <taxon>Bacteria</taxon>
        <taxon>Bacillati</taxon>
        <taxon>Bacillota</taxon>
        <taxon>Clostridia</taxon>
        <taxon>Thermosediminibacterales</taxon>
        <taxon>Thermosediminibacteraceae</taxon>
        <taxon>Thermosediminibacter</taxon>
    </lineage>
</organism>
<comment type="cofactor">
    <cofactor evidence="1">
        <name>Mg(2+)</name>
        <dbReference type="ChEBI" id="CHEBI:18420"/>
    </cofactor>
</comment>
<protein>
    <submittedName>
        <fullName evidence="14">YegS/Rv2252/BmrU family lipid kinase</fullName>
    </submittedName>
</protein>
<dbReference type="Gene3D" id="3.40.50.10330">
    <property type="entry name" value="Probable inorganic polyphosphate/atp-NAD kinase, domain 1"/>
    <property type="match status" value="1"/>
</dbReference>
<evidence type="ECO:0000256" key="12">
    <source>
        <dbReference type="ARBA" id="ARBA00023264"/>
    </source>
</evidence>
<reference evidence="14 15" key="1">
    <citation type="submission" date="2019-07" db="EMBL/GenBank/DDBJ databases">
        <title>Genomic Encyclopedia of Type Strains, Phase I: the one thousand microbial genomes (KMG-I) project.</title>
        <authorList>
            <person name="Kyrpides N."/>
        </authorList>
    </citation>
    <scope>NUCLEOTIDE SEQUENCE [LARGE SCALE GENOMIC DNA]</scope>
    <source>
        <strain evidence="14 15">DSM 16647</strain>
    </source>
</reference>
<dbReference type="GO" id="GO:0005524">
    <property type="term" value="F:ATP binding"/>
    <property type="evidence" value="ECO:0007669"/>
    <property type="project" value="UniProtKB-KW"/>
</dbReference>
<evidence type="ECO:0000313" key="14">
    <source>
        <dbReference type="EMBL" id="TYP57421.1"/>
    </source>
</evidence>
<dbReference type="AlphaFoldDB" id="A0A5S5AVQ6"/>
<dbReference type="SUPFAM" id="SSF111331">
    <property type="entry name" value="NAD kinase/diacylglycerol kinase-like"/>
    <property type="match status" value="1"/>
</dbReference>
<comment type="caution">
    <text evidence="14">The sequence shown here is derived from an EMBL/GenBank/DDBJ whole genome shotgun (WGS) entry which is preliminary data.</text>
</comment>
<accession>A0A5S5AVQ6</accession>
<dbReference type="NCBIfam" id="TIGR00147">
    <property type="entry name" value="YegS/Rv2252/BmrU family lipid kinase"/>
    <property type="match status" value="1"/>
</dbReference>
<keyword evidence="9" id="KW-0460">Magnesium</keyword>
<evidence type="ECO:0000256" key="9">
    <source>
        <dbReference type="ARBA" id="ARBA00022842"/>
    </source>
</evidence>
<evidence type="ECO:0000256" key="11">
    <source>
        <dbReference type="ARBA" id="ARBA00023209"/>
    </source>
</evidence>
<comment type="similarity">
    <text evidence="2">Belongs to the diacylglycerol/lipid kinase family.</text>
</comment>
<evidence type="ECO:0000256" key="1">
    <source>
        <dbReference type="ARBA" id="ARBA00001946"/>
    </source>
</evidence>
<keyword evidence="12" id="KW-1208">Phospholipid metabolism</keyword>
<evidence type="ECO:0000256" key="7">
    <source>
        <dbReference type="ARBA" id="ARBA00022777"/>
    </source>
</evidence>
<evidence type="ECO:0000313" key="15">
    <source>
        <dbReference type="Proteomes" id="UP000322294"/>
    </source>
</evidence>
<evidence type="ECO:0000256" key="3">
    <source>
        <dbReference type="ARBA" id="ARBA00022516"/>
    </source>
</evidence>
<dbReference type="Gene3D" id="2.60.200.40">
    <property type="match status" value="1"/>
</dbReference>
<dbReference type="Pfam" id="PF19279">
    <property type="entry name" value="YegS_C"/>
    <property type="match status" value="1"/>
</dbReference>
<dbReference type="GO" id="GO:0008654">
    <property type="term" value="P:phospholipid biosynthetic process"/>
    <property type="evidence" value="ECO:0007669"/>
    <property type="project" value="UniProtKB-KW"/>
</dbReference>
<keyword evidence="10" id="KW-0443">Lipid metabolism</keyword>
<keyword evidence="8" id="KW-0067">ATP-binding</keyword>
<dbReference type="PANTHER" id="PTHR12358">
    <property type="entry name" value="SPHINGOSINE KINASE"/>
    <property type="match status" value="1"/>
</dbReference>
<dbReference type="InterPro" id="IPR050187">
    <property type="entry name" value="Lipid_Phosphate_FormReg"/>
</dbReference>
<keyword evidence="5" id="KW-0479">Metal-binding</keyword>
<dbReference type="GO" id="GO:0046872">
    <property type="term" value="F:metal ion binding"/>
    <property type="evidence" value="ECO:0007669"/>
    <property type="project" value="UniProtKB-KW"/>
</dbReference>
<feature type="domain" description="DAGKc" evidence="13">
    <location>
        <begin position="1"/>
        <end position="125"/>
    </location>
</feature>
<dbReference type="PROSITE" id="PS50146">
    <property type="entry name" value="DAGK"/>
    <property type="match status" value="1"/>
</dbReference>
<keyword evidence="4" id="KW-0808">Transferase</keyword>
<dbReference type="Proteomes" id="UP000322294">
    <property type="component" value="Unassembled WGS sequence"/>
</dbReference>
<evidence type="ECO:0000259" key="13">
    <source>
        <dbReference type="PROSITE" id="PS50146"/>
    </source>
</evidence>
<evidence type="ECO:0000256" key="10">
    <source>
        <dbReference type="ARBA" id="ARBA00023098"/>
    </source>
</evidence>
<evidence type="ECO:0000256" key="4">
    <source>
        <dbReference type="ARBA" id="ARBA00022679"/>
    </source>
</evidence>
<evidence type="ECO:0000256" key="2">
    <source>
        <dbReference type="ARBA" id="ARBA00005983"/>
    </source>
</evidence>
<dbReference type="SMART" id="SM00046">
    <property type="entry name" value="DAGKc"/>
    <property type="match status" value="1"/>
</dbReference>
<dbReference type="InterPro" id="IPR017438">
    <property type="entry name" value="ATP-NAD_kinase_N"/>
</dbReference>
<keyword evidence="7 14" id="KW-0418">Kinase</keyword>